<dbReference type="InterPro" id="IPR051614">
    <property type="entry name" value="UPF0045_domain"/>
</dbReference>
<dbReference type="PANTHER" id="PTHR33777:SF1">
    <property type="entry name" value="UPF0045 PROTEIN ECM15"/>
    <property type="match status" value="1"/>
</dbReference>
<comment type="caution">
    <text evidence="3">The sequence shown here is derived from an EMBL/GenBank/DDBJ whole genome shotgun (WGS) entry which is preliminary data.</text>
</comment>
<accession>A0A5J4L3Q2</accession>
<dbReference type="InterPro" id="IPR029756">
    <property type="entry name" value="MTH1187/YkoF-like"/>
</dbReference>
<dbReference type="SUPFAM" id="SSF89957">
    <property type="entry name" value="MTH1187/YkoF-like"/>
    <property type="match status" value="1"/>
</dbReference>
<dbReference type="NCBIfam" id="TIGR00106">
    <property type="entry name" value="MTH1187 family thiamine-binding protein"/>
    <property type="match status" value="1"/>
</dbReference>
<name>A0A5J4L3Q2_9ZZZZ</name>
<comment type="similarity">
    <text evidence="1">Belongs to the UPF0045 family.</text>
</comment>
<proteinExistence type="inferred from homology"/>
<protein>
    <submittedName>
        <fullName evidence="3">Thiamine-binding protein</fullName>
    </submittedName>
</protein>
<reference evidence="3" key="1">
    <citation type="submission" date="2019-10" db="EMBL/GenBank/DDBJ databases">
        <title>Metagenomic sequencing of thiosulfate-disproportionating enrichment culture.</title>
        <authorList>
            <person name="Umezawa K."/>
            <person name="Kojima H."/>
            <person name="Fukui M."/>
        </authorList>
    </citation>
    <scope>NUCLEOTIDE SEQUENCE</scope>
    <source>
        <strain evidence="3">45J</strain>
    </source>
</reference>
<dbReference type="InterPro" id="IPR002767">
    <property type="entry name" value="Thiamine_BP"/>
</dbReference>
<dbReference type="PANTHER" id="PTHR33777">
    <property type="entry name" value="UPF0045 PROTEIN ECM15"/>
    <property type="match status" value="1"/>
</dbReference>
<gene>
    <name evidence="3" type="ORF">A45J_1640</name>
</gene>
<sequence>MLAEFSIIPIGVGSSIGDQLAIALKIVDESGMPYKVNPMGTVVEGEWDNIMNLIKQCRDEVMKKGDRVIISITIDDRKGKQNRIEEKVASVEKRIGKILKK</sequence>
<dbReference type="EMBL" id="BLAB01000001">
    <property type="protein sequence ID" value="GER93882.1"/>
    <property type="molecule type" value="Genomic_DNA"/>
</dbReference>
<dbReference type="Pfam" id="PF01910">
    <property type="entry name" value="Thiamine_BP"/>
    <property type="match status" value="1"/>
</dbReference>
<evidence type="ECO:0000259" key="2">
    <source>
        <dbReference type="Pfam" id="PF01910"/>
    </source>
</evidence>
<dbReference type="Gene3D" id="3.30.70.930">
    <property type="match status" value="1"/>
</dbReference>
<dbReference type="GO" id="GO:0005829">
    <property type="term" value="C:cytosol"/>
    <property type="evidence" value="ECO:0007669"/>
    <property type="project" value="TreeGrafter"/>
</dbReference>
<evidence type="ECO:0000313" key="3">
    <source>
        <dbReference type="EMBL" id="GER93882.1"/>
    </source>
</evidence>
<dbReference type="AlphaFoldDB" id="A0A5J4L3Q2"/>
<organism evidence="3">
    <name type="scientific">hot springs metagenome</name>
    <dbReference type="NCBI Taxonomy" id="433727"/>
    <lineage>
        <taxon>unclassified sequences</taxon>
        <taxon>metagenomes</taxon>
        <taxon>ecological metagenomes</taxon>
    </lineage>
</organism>
<feature type="domain" description="Thiamine-binding protein" evidence="2">
    <location>
        <begin position="3"/>
        <end position="92"/>
    </location>
</feature>
<evidence type="ECO:0000256" key="1">
    <source>
        <dbReference type="ARBA" id="ARBA00010272"/>
    </source>
</evidence>